<dbReference type="Proteomes" id="UP000216021">
    <property type="component" value="Unassembled WGS sequence"/>
</dbReference>
<comment type="caution">
    <text evidence="1">The sequence shown here is derived from an EMBL/GenBank/DDBJ whole genome shotgun (WGS) entry which is preliminary data.</text>
</comment>
<keyword evidence="2" id="KW-1185">Reference proteome</keyword>
<evidence type="ECO:0000313" key="1">
    <source>
        <dbReference type="EMBL" id="OMQ21915.1"/>
    </source>
</evidence>
<reference evidence="1 2" key="1">
    <citation type="submission" date="2016-11" db="EMBL/GenBank/DDBJ databases">
        <title>Rahnella oryzae sp. nov., isolated from rice root.</title>
        <authorList>
            <person name="Zhang X.-X."/>
            <person name="Zhang J."/>
        </authorList>
    </citation>
    <scope>NUCLEOTIDE SEQUENCE [LARGE SCALE GENOMIC DNA]</scope>
    <source>
        <strain evidence="1 2">J11-6</strain>
    </source>
</reference>
<proteinExistence type="predicted"/>
<dbReference type="AlphaFoldDB" id="A0A1S8CHW1"/>
<gene>
    <name evidence="1" type="ORF">BMI79_14370</name>
</gene>
<accession>A0A1S8CHW1</accession>
<sequence length="354" mass="37374">MSVPSSKAVDIITIGKGSGIVWEGYPFSANLSGSIADTRLFNIYGIAAISDSPNVCMDTSKLEEIGGYMALPIAIGVGLIPRATISATYPLTPSNTQETLTGTIGLPRTEGRTSSGFVITNPTTSTLFTSRQWCLPPRQNDVAYFYRNGFLRTAQLSGTWVMVANGRQSSQQIIIPAMYAASFQAAHAGADRSQQILPSAITLRISTLECTIATTTNINFGGVQRNTQVGSELARLSYPLTVACSQDTDKINANINVQFRAASGQYEGTPTRLALTQGGGYITGEIDNGVTGSGACNLTTGIPFDNTQLKVGSISSVEATKVTNNQITWRLCSGGATLPLGPVDASTDMLVTFN</sequence>
<organism evidence="1 2">
    <name type="scientific">Serratia oryzae</name>
    <dbReference type="NCBI Taxonomy" id="2034155"/>
    <lineage>
        <taxon>Bacteria</taxon>
        <taxon>Pseudomonadati</taxon>
        <taxon>Pseudomonadota</taxon>
        <taxon>Gammaproteobacteria</taxon>
        <taxon>Enterobacterales</taxon>
        <taxon>Yersiniaceae</taxon>
        <taxon>Serratia</taxon>
    </lineage>
</organism>
<evidence type="ECO:0000313" key="2">
    <source>
        <dbReference type="Proteomes" id="UP000216021"/>
    </source>
</evidence>
<dbReference type="EMBL" id="MOXD01000007">
    <property type="protein sequence ID" value="OMQ21915.1"/>
    <property type="molecule type" value="Genomic_DNA"/>
</dbReference>
<protein>
    <recommendedName>
        <fullName evidence="3">Adhesin</fullName>
    </recommendedName>
</protein>
<name>A0A1S8CHW1_9GAMM</name>
<evidence type="ECO:0008006" key="3">
    <source>
        <dbReference type="Google" id="ProtNLM"/>
    </source>
</evidence>